<evidence type="ECO:0000256" key="1">
    <source>
        <dbReference type="SAM" id="Coils"/>
    </source>
</evidence>
<dbReference type="PANTHER" id="PTHR33026">
    <property type="entry name" value="OS06G0360600 PROTEIN"/>
    <property type="match status" value="1"/>
</dbReference>
<dbReference type="PANTHER" id="PTHR33026:SF7">
    <property type="entry name" value="OS03G0100275 PROTEIN"/>
    <property type="match status" value="1"/>
</dbReference>
<dbReference type="InterPro" id="IPR007321">
    <property type="entry name" value="Transposase_28"/>
</dbReference>
<protein>
    <recommendedName>
        <fullName evidence="3">Transposase (putative) gypsy type domain-containing protein</fullName>
    </recommendedName>
</protein>
<reference evidence="4" key="1">
    <citation type="submission" date="2023-07" db="EMBL/GenBank/DDBJ databases">
        <title>A chromosome-level genome assembly of Lolium multiflorum.</title>
        <authorList>
            <person name="Chen Y."/>
            <person name="Copetti D."/>
            <person name="Kolliker R."/>
            <person name="Studer B."/>
        </authorList>
    </citation>
    <scope>NUCLEOTIDE SEQUENCE</scope>
    <source>
        <strain evidence="4">02402/16</strain>
        <tissue evidence="4">Leaf</tissue>
    </source>
</reference>
<evidence type="ECO:0000313" key="4">
    <source>
        <dbReference type="EMBL" id="KAK1692325.1"/>
    </source>
</evidence>
<proteinExistence type="predicted"/>
<gene>
    <name evidence="4" type="ORF">QYE76_009022</name>
</gene>
<comment type="caution">
    <text evidence="4">The sequence shown here is derived from an EMBL/GenBank/DDBJ whole genome shotgun (WGS) entry which is preliminary data.</text>
</comment>
<evidence type="ECO:0000256" key="2">
    <source>
        <dbReference type="SAM" id="MobiDB-lite"/>
    </source>
</evidence>
<dbReference type="Proteomes" id="UP001231189">
    <property type="component" value="Unassembled WGS sequence"/>
</dbReference>
<accession>A0AAD8TUF6</accession>
<feature type="region of interest" description="Disordered" evidence="2">
    <location>
        <begin position="514"/>
        <end position="535"/>
    </location>
</feature>
<evidence type="ECO:0000259" key="3">
    <source>
        <dbReference type="Pfam" id="PF04195"/>
    </source>
</evidence>
<sequence length="752" mass="84120">MGKKKGASASEAAKVSRDWSASAISNRDINKLRALGFISASEDDIRLPGAVSRPKPPKGFTVMFSAFLFRGLSLPAHEFLRSLLYFYGIQLWQLTPNSILHLSIFVTVCEAFLGIDPHWGLWRKIFYVKRHNDSNGPPVVGGVGFVVRKEVDYFDYPMKESVQGWRNKWFYLRDPSVSGRCSNLPPFEDKLIAKPKKSWQNTLSPDERLTADRLFDQIVTLKNTGGLTMCGTEVVSVFLQRRVQPLMSRPHQLWLYSGKDDESRVSSADLSADDLRDEVRRLTCLSKNDNIVLISARPPYDADHPPTEILMEPRMPLMSLRTAMSKGKRLLKMTPSSGVGVGSRYTMTLLLRLNQVLAEEIMMPTTLPRLPAKKSSTSIFAGEDDLDLLATDAKNENVLLKEEVKKLKQRLKDEQDAKHAAAAVIDKKEGALRESIKDLLDAADLTVTRRHQLREDSIADALSLAAESNIQVLGLLKKAKGALSRLYSMIFPKMKEDKTLDDMAASFLVDPSEPVEIPPSSSRAGLFPNPSSNDESSLVRRLRDQVSSLDRDITSLRAMAALVKKKGEMATAIEQYALDGLHIATESLGFVASDVAEENKKIHEEVEAMTDVAHPNHGLWLHRPKAVVMAKFKYRVGKAHYYFDKFHAHLTMVWNTLFPLDQAPETLSALFTRFKSPERIRQLVRKELLAGAELAFASILACHPSLDLGAVANTERSLGQYYDAARGPAYTIVSRMESCLEKDLKAHWGREA</sequence>
<feature type="coiled-coil region" evidence="1">
    <location>
        <begin position="390"/>
        <end position="417"/>
    </location>
</feature>
<name>A0AAD8TUF6_LOLMU</name>
<dbReference type="AlphaFoldDB" id="A0AAD8TUF6"/>
<feature type="domain" description="Transposase (putative) gypsy type" evidence="3">
    <location>
        <begin position="62"/>
        <end position="129"/>
    </location>
</feature>
<keyword evidence="1" id="KW-0175">Coiled coil</keyword>
<dbReference type="EMBL" id="JAUUTY010000001">
    <property type="protein sequence ID" value="KAK1692325.1"/>
    <property type="molecule type" value="Genomic_DNA"/>
</dbReference>
<keyword evidence="5" id="KW-1185">Reference proteome</keyword>
<organism evidence="4 5">
    <name type="scientific">Lolium multiflorum</name>
    <name type="common">Italian ryegrass</name>
    <name type="synonym">Lolium perenne subsp. multiflorum</name>
    <dbReference type="NCBI Taxonomy" id="4521"/>
    <lineage>
        <taxon>Eukaryota</taxon>
        <taxon>Viridiplantae</taxon>
        <taxon>Streptophyta</taxon>
        <taxon>Embryophyta</taxon>
        <taxon>Tracheophyta</taxon>
        <taxon>Spermatophyta</taxon>
        <taxon>Magnoliopsida</taxon>
        <taxon>Liliopsida</taxon>
        <taxon>Poales</taxon>
        <taxon>Poaceae</taxon>
        <taxon>BOP clade</taxon>
        <taxon>Pooideae</taxon>
        <taxon>Poodae</taxon>
        <taxon>Poeae</taxon>
        <taxon>Poeae Chloroplast Group 2 (Poeae type)</taxon>
        <taxon>Loliodinae</taxon>
        <taxon>Loliinae</taxon>
        <taxon>Lolium</taxon>
    </lineage>
</organism>
<dbReference type="Pfam" id="PF04195">
    <property type="entry name" value="Transposase_28"/>
    <property type="match status" value="1"/>
</dbReference>
<evidence type="ECO:0000313" key="5">
    <source>
        <dbReference type="Proteomes" id="UP001231189"/>
    </source>
</evidence>